<protein>
    <recommendedName>
        <fullName evidence="8">15-methylpalmitoyl-4-hydroxy-2-pyrone 4-O-methyltransferase</fullName>
    </recommendedName>
</protein>
<dbReference type="EMBL" id="CAKJTI010000012">
    <property type="protein sequence ID" value="CAG9613389.1"/>
    <property type="molecule type" value="Genomic_DNA"/>
</dbReference>
<evidence type="ECO:0000256" key="4">
    <source>
        <dbReference type="ARBA" id="ARBA00023136"/>
    </source>
</evidence>
<accession>A0ABM8YC88</accession>
<organism evidence="6 7">
    <name type="scientific">Bacillus rhizoplanae</name>
    <dbReference type="NCBI Taxonomy" id="2880966"/>
    <lineage>
        <taxon>Bacteria</taxon>
        <taxon>Bacillati</taxon>
        <taxon>Bacillota</taxon>
        <taxon>Bacilli</taxon>
        <taxon>Bacillales</taxon>
        <taxon>Bacillaceae</taxon>
        <taxon>Bacillus</taxon>
    </lineage>
</organism>
<keyword evidence="3 5" id="KW-1133">Transmembrane helix</keyword>
<dbReference type="InterPro" id="IPR007269">
    <property type="entry name" value="ICMT_MeTrfase"/>
</dbReference>
<proteinExistence type="predicted"/>
<gene>
    <name evidence="6" type="ORF">BACCIP111899_02604</name>
</gene>
<keyword evidence="2 5" id="KW-0812">Transmembrane</keyword>
<keyword evidence="7" id="KW-1185">Reference proteome</keyword>
<feature type="transmembrane region" description="Helical" evidence="5">
    <location>
        <begin position="121"/>
        <end position="151"/>
    </location>
</feature>
<comment type="subcellular location">
    <subcellularLocation>
        <location evidence="1">Membrane</location>
        <topology evidence="1">Multi-pass membrane protein</topology>
    </subcellularLocation>
</comment>
<evidence type="ECO:0008006" key="8">
    <source>
        <dbReference type="Google" id="ProtNLM"/>
    </source>
</evidence>
<name>A0ABM8YC88_9BACI</name>
<dbReference type="Pfam" id="PF04140">
    <property type="entry name" value="ICMT"/>
    <property type="match status" value="1"/>
</dbReference>
<evidence type="ECO:0000256" key="3">
    <source>
        <dbReference type="ARBA" id="ARBA00022989"/>
    </source>
</evidence>
<reference evidence="6 7" key="1">
    <citation type="submission" date="2021-10" db="EMBL/GenBank/DDBJ databases">
        <authorList>
            <person name="Criscuolo A."/>
        </authorList>
    </citation>
    <scope>NUCLEOTIDE SEQUENCE [LARGE SCALE GENOMIC DNA]</scope>
    <source>
        <strain evidence="7">CIP 111899</strain>
    </source>
</reference>
<dbReference type="PANTHER" id="PTHR43847:SF1">
    <property type="entry name" value="BLL3993 PROTEIN"/>
    <property type="match status" value="1"/>
</dbReference>
<dbReference type="Gene3D" id="1.20.120.1630">
    <property type="match status" value="1"/>
</dbReference>
<evidence type="ECO:0000313" key="7">
    <source>
        <dbReference type="Proteomes" id="UP000789423"/>
    </source>
</evidence>
<dbReference type="InterPro" id="IPR052527">
    <property type="entry name" value="Metal_cation-efflux_comp"/>
</dbReference>
<dbReference type="RefSeq" id="WP_230575465.1">
    <property type="nucleotide sequence ID" value="NZ_CAKJTI010000012.1"/>
</dbReference>
<sequence>MIFFIAFILIVMQRLIELAIAKRNERYMKQKGALEFGKAHYKYIVLLHTSFLISIFLEVTIFHRQLSPIWYILLTFLLLTQLLRVWTITSLGSYWNTKIIVLPNTSATTKGPYKFIRHPNYMIVILEILLIPLLFQAYITAVVFSFFNLAVLSIRIREEEKALIEVTNYKEAFQHISRFRP</sequence>
<evidence type="ECO:0000256" key="5">
    <source>
        <dbReference type="SAM" id="Phobius"/>
    </source>
</evidence>
<dbReference type="PANTHER" id="PTHR43847">
    <property type="entry name" value="BLL3993 PROTEIN"/>
    <property type="match status" value="1"/>
</dbReference>
<keyword evidence="4 5" id="KW-0472">Membrane</keyword>
<evidence type="ECO:0000256" key="2">
    <source>
        <dbReference type="ARBA" id="ARBA00022692"/>
    </source>
</evidence>
<evidence type="ECO:0000313" key="6">
    <source>
        <dbReference type="EMBL" id="CAG9613389.1"/>
    </source>
</evidence>
<feature type="transmembrane region" description="Helical" evidence="5">
    <location>
        <begin position="45"/>
        <end position="62"/>
    </location>
</feature>
<feature type="transmembrane region" description="Helical" evidence="5">
    <location>
        <begin position="69"/>
        <end position="88"/>
    </location>
</feature>
<evidence type="ECO:0000256" key="1">
    <source>
        <dbReference type="ARBA" id="ARBA00004141"/>
    </source>
</evidence>
<comment type="caution">
    <text evidence="6">The sequence shown here is derived from an EMBL/GenBank/DDBJ whole genome shotgun (WGS) entry which is preliminary data.</text>
</comment>
<dbReference type="Proteomes" id="UP000789423">
    <property type="component" value="Unassembled WGS sequence"/>
</dbReference>